<protein>
    <recommendedName>
        <fullName evidence="9">Cytochrome C oxidase subunit IV</fullName>
    </recommendedName>
</protein>
<dbReference type="eggNOG" id="ENOG5033A86">
    <property type="taxonomic scope" value="Bacteria"/>
</dbReference>
<feature type="transmembrane region" description="Helical" evidence="6">
    <location>
        <begin position="32"/>
        <end position="50"/>
    </location>
</feature>
<sequence>MKKSITISYIFLLLLTIISGIISGTINKNISFIILLLSALKFIGVSFYFMDLKKAHTFWKSIIIGYAIALIIIVLMI</sequence>
<dbReference type="AlphaFoldDB" id="A0A023BZF0"/>
<dbReference type="STRING" id="1317122.ATO12_00920"/>
<dbReference type="GO" id="GO:0005886">
    <property type="term" value="C:plasma membrane"/>
    <property type="evidence" value="ECO:0007669"/>
    <property type="project" value="UniProtKB-SubCell"/>
</dbReference>
<dbReference type="Proteomes" id="UP000023541">
    <property type="component" value="Unassembled WGS sequence"/>
</dbReference>
<reference evidence="7 8" key="1">
    <citation type="submission" date="2014-04" db="EMBL/GenBank/DDBJ databases">
        <title>Aquimarina sp. 22II-S11-z7 Genome Sequencing.</title>
        <authorList>
            <person name="Lai Q."/>
        </authorList>
    </citation>
    <scope>NUCLEOTIDE SEQUENCE [LARGE SCALE GENOMIC DNA]</scope>
    <source>
        <strain evidence="7 8">22II-S11-z7</strain>
    </source>
</reference>
<organism evidence="7 8">
    <name type="scientific">Aquimarina atlantica</name>
    <dbReference type="NCBI Taxonomy" id="1317122"/>
    <lineage>
        <taxon>Bacteria</taxon>
        <taxon>Pseudomonadati</taxon>
        <taxon>Bacteroidota</taxon>
        <taxon>Flavobacteriia</taxon>
        <taxon>Flavobacteriales</taxon>
        <taxon>Flavobacteriaceae</taxon>
        <taxon>Aquimarina</taxon>
    </lineage>
</organism>
<feature type="transmembrane region" description="Helical" evidence="6">
    <location>
        <begin position="57"/>
        <end position="76"/>
    </location>
</feature>
<evidence type="ECO:0000256" key="4">
    <source>
        <dbReference type="ARBA" id="ARBA00022989"/>
    </source>
</evidence>
<evidence type="ECO:0000256" key="1">
    <source>
        <dbReference type="ARBA" id="ARBA00004651"/>
    </source>
</evidence>
<keyword evidence="5 6" id="KW-0472">Membrane</keyword>
<gene>
    <name evidence="7" type="ORF">ATO12_00920</name>
</gene>
<evidence type="ECO:0008006" key="9">
    <source>
        <dbReference type="Google" id="ProtNLM"/>
    </source>
</evidence>
<dbReference type="RefSeq" id="WP_034237819.1">
    <property type="nucleotide sequence ID" value="NZ_AQRA01000001.1"/>
</dbReference>
<evidence type="ECO:0000313" key="8">
    <source>
        <dbReference type="Proteomes" id="UP000023541"/>
    </source>
</evidence>
<evidence type="ECO:0000256" key="6">
    <source>
        <dbReference type="SAM" id="Phobius"/>
    </source>
</evidence>
<accession>A0A023BZF0</accession>
<keyword evidence="2" id="KW-1003">Cell membrane</keyword>
<keyword evidence="4 6" id="KW-1133">Transmembrane helix</keyword>
<evidence type="ECO:0000256" key="2">
    <source>
        <dbReference type="ARBA" id="ARBA00022475"/>
    </source>
</evidence>
<comment type="caution">
    <text evidence="7">The sequence shown here is derived from an EMBL/GenBank/DDBJ whole genome shotgun (WGS) entry which is preliminary data.</text>
</comment>
<keyword evidence="8" id="KW-1185">Reference proteome</keyword>
<dbReference type="OrthoDB" id="681046at2"/>
<comment type="subcellular location">
    <subcellularLocation>
        <location evidence="1">Cell membrane</location>
        <topology evidence="1">Multi-pass membrane protein</topology>
    </subcellularLocation>
</comment>
<proteinExistence type="predicted"/>
<evidence type="ECO:0000313" key="7">
    <source>
        <dbReference type="EMBL" id="EZH75370.1"/>
    </source>
</evidence>
<dbReference type="Pfam" id="PF03626">
    <property type="entry name" value="COX4_pro"/>
    <property type="match status" value="1"/>
</dbReference>
<evidence type="ECO:0000256" key="3">
    <source>
        <dbReference type="ARBA" id="ARBA00022692"/>
    </source>
</evidence>
<dbReference type="EMBL" id="AQRA01000001">
    <property type="protein sequence ID" value="EZH75370.1"/>
    <property type="molecule type" value="Genomic_DNA"/>
</dbReference>
<evidence type="ECO:0000256" key="5">
    <source>
        <dbReference type="ARBA" id="ARBA00023136"/>
    </source>
</evidence>
<name>A0A023BZF0_9FLAO</name>
<dbReference type="InterPro" id="IPR005171">
    <property type="entry name" value="Cyt_c_oxidase_su4_prok"/>
</dbReference>
<keyword evidence="3 6" id="KW-0812">Transmembrane</keyword>
<feature type="transmembrane region" description="Helical" evidence="6">
    <location>
        <begin position="7"/>
        <end position="26"/>
    </location>
</feature>